<evidence type="ECO:0000313" key="3">
    <source>
        <dbReference type="Proteomes" id="UP000514752"/>
    </source>
</evidence>
<organism evidence="2 3">
    <name type="scientific">Neisseria shayeganii</name>
    <dbReference type="NCBI Taxonomy" id="607712"/>
    <lineage>
        <taxon>Bacteria</taxon>
        <taxon>Pseudomonadati</taxon>
        <taxon>Pseudomonadota</taxon>
        <taxon>Betaproteobacteria</taxon>
        <taxon>Neisseriales</taxon>
        <taxon>Neisseriaceae</taxon>
        <taxon>Neisseria</taxon>
    </lineage>
</organism>
<keyword evidence="1" id="KW-0812">Transmembrane</keyword>
<dbReference type="RefSeq" id="WP_182122364.1">
    <property type="nucleotide sequence ID" value="NZ_CP059567.1"/>
</dbReference>
<name>A0A7D7S5C2_9NEIS</name>
<dbReference type="AlphaFoldDB" id="A0A7D7S5C2"/>
<dbReference type="Proteomes" id="UP000514752">
    <property type="component" value="Chromosome"/>
</dbReference>
<feature type="transmembrane region" description="Helical" evidence="1">
    <location>
        <begin position="50"/>
        <end position="72"/>
    </location>
</feature>
<evidence type="ECO:0000256" key="1">
    <source>
        <dbReference type="SAM" id="Phobius"/>
    </source>
</evidence>
<proteinExistence type="predicted"/>
<reference evidence="2 3" key="1">
    <citation type="submission" date="2020-07" db="EMBL/GenBank/DDBJ databases">
        <title>Genomic diversity of species in the Neisseriaceae family.</title>
        <authorList>
            <person name="Vincent A.T."/>
            <person name="Bernet E."/>
            <person name="Veyrier F.J."/>
        </authorList>
    </citation>
    <scope>NUCLEOTIDE SEQUENCE [LARGE SCALE GENOMIC DNA]</scope>
    <source>
        <strain evidence="2 3">DSM 22244</strain>
    </source>
</reference>
<keyword evidence="1" id="KW-0472">Membrane</keyword>
<dbReference type="EMBL" id="CP059567">
    <property type="protein sequence ID" value="QMT40746.1"/>
    <property type="molecule type" value="Genomic_DNA"/>
</dbReference>
<gene>
    <name evidence="2" type="ORF">H3L94_01405</name>
</gene>
<keyword evidence="1" id="KW-1133">Transmembrane helix</keyword>
<protein>
    <submittedName>
        <fullName evidence="2">Uncharacterized protein</fullName>
    </submittedName>
</protein>
<evidence type="ECO:0000313" key="2">
    <source>
        <dbReference type="EMBL" id="QMT40746.1"/>
    </source>
</evidence>
<dbReference type="KEGG" id="nsg:H3L94_01405"/>
<sequence>MNKRPVVLQLVVWLTVLLAVVWPYGVWRVFADFGIGVLDYLAMESNRPQAYALLGRMFLMPPLLLLGAWGIWRSRKWARWLLVAVCPANVKLCLKKQDFAKAECCAAHKAGLRH</sequence>
<accession>A0A7D7S5C2</accession>
<feature type="transmembrane region" description="Helical" evidence="1">
    <location>
        <begin position="7"/>
        <end position="30"/>
    </location>
</feature>